<gene>
    <name evidence="2" type="ORF">BDU57DRAFT_572316</name>
</gene>
<keyword evidence="2" id="KW-0418">Kinase</keyword>
<dbReference type="EMBL" id="ML979134">
    <property type="protein sequence ID" value="KAF1918234.1"/>
    <property type="molecule type" value="Genomic_DNA"/>
</dbReference>
<dbReference type="OrthoDB" id="2906425at2759"/>
<dbReference type="PANTHER" id="PTHR21310:SF58">
    <property type="entry name" value="AMINOGLYCOSIDE PHOSPHOTRANSFERASE DOMAIN-CONTAINING PROTEIN"/>
    <property type="match status" value="1"/>
</dbReference>
<organism evidence="2 3">
    <name type="scientific">Ampelomyces quisqualis</name>
    <name type="common">Powdery mildew agent</name>
    <dbReference type="NCBI Taxonomy" id="50730"/>
    <lineage>
        <taxon>Eukaryota</taxon>
        <taxon>Fungi</taxon>
        <taxon>Dikarya</taxon>
        <taxon>Ascomycota</taxon>
        <taxon>Pezizomycotina</taxon>
        <taxon>Dothideomycetes</taxon>
        <taxon>Pleosporomycetidae</taxon>
        <taxon>Pleosporales</taxon>
        <taxon>Pleosporineae</taxon>
        <taxon>Phaeosphaeriaceae</taxon>
        <taxon>Ampelomyces</taxon>
    </lineage>
</organism>
<evidence type="ECO:0000313" key="3">
    <source>
        <dbReference type="Proteomes" id="UP000800096"/>
    </source>
</evidence>
<keyword evidence="2" id="KW-0808">Transferase</keyword>
<feature type="domain" description="Aminoglycoside phosphotransferase" evidence="1">
    <location>
        <begin position="88"/>
        <end position="267"/>
    </location>
</feature>
<dbReference type="GO" id="GO:0016301">
    <property type="term" value="F:kinase activity"/>
    <property type="evidence" value="ECO:0007669"/>
    <property type="project" value="UniProtKB-KW"/>
</dbReference>
<dbReference type="Proteomes" id="UP000800096">
    <property type="component" value="Unassembled WGS sequence"/>
</dbReference>
<name>A0A6A5QUK8_AMPQU</name>
<dbReference type="Pfam" id="PF01636">
    <property type="entry name" value="APH"/>
    <property type="match status" value="1"/>
</dbReference>
<dbReference type="SUPFAM" id="SSF56112">
    <property type="entry name" value="Protein kinase-like (PK-like)"/>
    <property type="match status" value="1"/>
</dbReference>
<dbReference type="InterPro" id="IPR051678">
    <property type="entry name" value="AGP_Transferase"/>
</dbReference>
<dbReference type="AlphaFoldDB" id="A0A6A5QUK8"/>
<dbReference type="InterPro" id="IPR011009">
    <property type="entry name" value="Kinase-like_dom_sf"/>
</dbReference>
<reference evidence="2" key="1">
    <citation type="journal article" date="2020" name="Stud. Mycol.">
        <title>101 Dothideomycetes genomes: a test case for predicting lifestyles and emergence of pathogens.</title>
        <authorList>
            <person name="Haridas S."/>
            <person name="Albert R."/>
            <person name="Binder M."/>
            <person name="Bloem J."/>
            <person name="Labutti K."/>
            <person name="Salamov A."/>
            <person name="Andreopoulos B."/>
            <person name="Baker S."/>
            <person name="Barry K."/>
            <person name="Bills G."/>
            <person name="Bluhm B."/>
            <person name="Cannon C."/>
            <person name="Castanera R."/>
            <person name="Culley D."/>
            <person name="Daum C."/>
            <person name="Ezra D."/>
            <person name="Gonzalez J."/>
            <person name="Henrissat B."/>
            <person name="Kuo A."/>
            <person name="Liang C."/>
            <person name="Lipzen A."/>
            <person name="Lutzoni F."/>
            <person name="Magnuson J."/>
            <person name="Mondo S."/>
            <person name="Nolan M."/>
            <person name="Ohm R."/>
            <person name="Pangilinan J."/>
            <person name="Park H.-J."/>
            <person name="Ramirez L."/>
            <person name="Alfaro M."/>
            <person name="Sun H."/>
            <person name="Tritt A."/>
            <person name="Yoshinaga Y."/>
            <person name="Zwiers L.-H."/>
            <person name="Turgeon B."/>
            <person name="Goodwin S."/>
            <person name="Spatafora J."/>
            <person name="Crous P."/>
            <person name="Grigoriev I."/>
        </authorList>
    </citation>
    <scope>NUCLEOTIDE SEQUENCE</scope>
    <source>
        <strain evidence="2">HMLAC05119</strain>
    </source>
</reference>
<evidence type="ECO:0000313" key="2">
    <source>
        <dbReference type="EMBL" id="KAF1918234.1"/>
    </source>
</evidence>
<evidence type="ECO:0000259" key="1">
    <source>
        <dbReference type="Pfam" id="PF01636"/>
    </source>
</evidence>
<keyword evidence="3" id="KW-1185">Reference proteome</keyword>
<accession>A0A6A5QUK8</accession>
<dbReference type="CDD" id="cd05120">
    <property type="entry name" value="APH_ChoK_like"/>
    <property type="match status" value="1"/>
</dbReference>
<dbReference type="InterPro" id="IPR002575">
    <property type="entry name" value="Aminoglycoside_PTrfase"/>
</dbReference>
<dbReference type="Gene3D" id="3.90.1200.10">
    <property type="match status" value="1"/>
</dbReference>
<proteinExistence type="predicted"/>
<protein>
    <submittedName>
        <fullName evidence="2">Kinase-like domain-containing protein</fullName>
    </submittedName>
</protein>
<sequence length="304" mass="34885">MAWHLPALLTTTHSDLRRRKVSPITRSHCQPAACHNLTSLPVNATCSLCALLSNPYEMEDGIILHRTSECRILLYPDLTVVKIGRRVTPDEPAALELAAELGLPVPQVHKAGTGSVDGEAYIRMDYVQGERLDSVWPSMTEEEKVGICGQLRGILTNMRSLPWRTALIGSCLGRAARDCRQYTDYSDGPYGDEETFNTSFYFDLVKTIPVPIRAALYQQLRNDHRIVFSHGDLAQHNILVKEGQITGLLDWEYSGWYPEHWDYIKFFERPCKYRDWKDRAKEIFPQCYDSELAYHQAILRWQRP</sequence>
<dbReference type="PANTHER" id="PTHR21310">
    <property type="entry name" value="AMINOGLYCOSIDE PHOSPHOTRANSFERASE-RELATED-RELATED"/>
    <property type="match status" value="1"/>
</dbReference>